<name>A0ABS8PFF1_9PSEU</name>
<evidence type="ECO:0000313" key="2">
    <source>
        <dbReference type="EMBL" id="MCD2196151.1"/>
    </source>
</evidence>
<dbReference type="RefSeq" id="WP_230738005.1">
    <property type="nucleotide sequence ID" value="NZ_JAJNDB010000005.1"/>
</dbReference>
<dbReference type="EMBL" id="JAJNDB010000005">
    <property type="protein sequence ID" value="MCD2196151.1"/>
    <property type="molecule type" value="Genomic_DNA"/>
</dbReference>
<keyword evidence="1" id="KW-1133">Transmembrane helix</keyword>
<gene>
    <name evidence="2" type="ORF">LQ327_22520</name>
</gene>
<organism evidence="2 3">
    <name type="scientific">Actinomycetospora endophytica</name>
    <dbReference type="NCBI Taxonomy" id="2291215"/>
    <lineage>
        <taxon>Bacteria</taxon>
        <taxon>Bacillati</taxon>
        <taxon>Actinomycetota</taxon>
        <taxon>Actinomycetes</taxon>
        <taxon>Pseudonocardiales</taxon>
        <taxon>Pseudonocardiaceae</taxon>
        <taxon>Actinomycetospora</taxon>
    </lineage>
</organism>
<protein>
    <recommendedName>
        <fullName evidence="4">LPXTG-motif cell wall-anchored protein</fullName>
    </recommendedName>
</protein>
<keyword evidence="3" id="KW-1185">Reference proteome</keyword>
<accession>A0ABS8PFF1</accession>
<keyword evidence="1" id="KW-0472">Membrane</keyword>
<evidence type="ECO:0000313" key="3">
    <source>
        <dbReference type="Proteomes" id="UP001199469"/>
    </source>
</evidence>
<keyword evidence="1" id="KW-0812">Transmembrane</keyword>
<comment type="caution">
    <text evidence="2">The sequence shown here is derived from an EMBL/GenBank/DDBJ whole genome shotgun (WGS) entry which is preliminary data.</text>
</comment>
<evidence type="ECO:0000256" key="1">
    <source>
        <dbReference type="SAM" id="Phobius"/>
    </source>
</evidence>
<dbReference type="Proteomes" id="UP001199469">
    <property type="component" value="Unassembled WGS sequence"/>
</dbReference>
<feature type="transmembrane region" description="Helical" evidence="1">
    <location>
        <begin position="25"/>
        <end position="46"/>
    </location>
</feature>
<evidence type="ECO:0008006" key="4">
    <source>
        <dbReference type="Google" id="ProtNLM"/>
    </source>
</evidence>
<sequence>MNDYGRLAYTGLGGLAIGGVFISQWWLAVIALVIIVAGVVALRLGWRRGKGVHQP</sequence>
<reference evidence="2 3" key="1">
    <citation type="submission" date="2021-11" db="EMBL/GenBank/DDBJ databases">
        <title>Draft genome sequence of Actinomycetospora sp. SF1 isolated from the rhizosphere soil.</title>
        <authorList>
            <person name="Duangmal K."/>
            <person name="Chantavorakit T."/>
        </authorList>
    </citation>
    <scope>NUCLEOTIDE SEQUENCE [LARGE SCALE GENOMIC DNA]</scope>
    <source>
        <strain evidence="2 3">TBRC 5722</strain>
    </source>
</reference>
<proteinExistence type="predicted"/>